<gene>
    <name evidence="1" type="ORF">COPCOM_00708</name>
</gene>
<evidence type="ECO:0000313" key="1">
    <source>
        <dbReference type="EMBL" id="EEG91076.1"/>
    </source>
</evidence>
<comment type="caution">
    <text evidence="1">The sequence shown here is derived from an EMBL/GenBank/DDBJ whole genome shotgun (WGS) entry which is preliminary data.</text>
</comment>
<dbReference type="HOGENOM" id="CLU_2166686_0_0_9"/>
<organism evidence="1 2">
    <name type="scientific">Coprococcus comes ATCC 27758</name>
    <dbReference type="NCBI Taxonomy" id="470146"/>
    <lineage>
        <taxon>Bacteria</taxon>
        <taxon>Bacillati</taxon>
        <taxon>Bacillota</taxon>
        <taxon>Clostridia</taxon>
        <taxon>Lachnospirales</taxon>
        <taxon>Lachnospiraceae</taxon>
        <taxon>Coprococcus</taxon>
    </lineage>
</organism>
<protein>
    <submittedName>
        <fullName evidence="1">Uncharacterized protein</fullName>
    </submittedName>
</protein>
<sequence>MMSEILHLHFWQQPFYRFISTISQESRDFRMYSIWHTGDMQYPLQPYLQHLQDRYLEPLQIQKAIKNQFYNCTWNRGNCFSRIGICKVLAGLSGSFCHCKGRIFRNAGIL</sequence>
<accession>C0B6D6</accession>
<proteinExistence type="predicted"/>
<dbReference type="Proteomes" id="UP000003793">
    <property type="component" value="Unassembled WGS sequence"/>
</dbReference>
<reference evidence="1 2" key="2">
    <citation type="submission" date="2009-03" db="EMBL/GenBank/DDBJ databases">
        <title>Draft genome sequence of Coprococcus comes (ATCC 27758).</title>
        <authorList>
            <person name="Sudarsanam P."/>
            <person name="Ley R."/>
            <person name="Guruge J."/>
            <person name="Turnbaugh P.J."/>
            <person name="Mahowald M."/>
            <person name="Liep D."/>
            <person name="Gordon J."/>
        </authorList>
    </citation>
    <scope>NUCLEOTIDE SEQUENCE [LARGE SCALE GENOMIC DNA]</scope>
    <source>
        <strain evidence="1 2">ATCC 27758</strain>
    </source>
</reference>
<reference evidence="1 2" key="1">
    <citation type="submission" date="2009-02" db="EMBL/GenBank/DDBJ databases">
        <authorList>
            <person name="Fulton L."/>
            <person name="Clifton S."/>
            <person name="Fulton B."/>
            <person name="Xu J."/>
            <person name="Minx P."/>
            <person name="Pepin K.H."/>
            <person name="Johnson M."/>
            <person name="Bhonagiri V."/>
            <person name="Nash W.E."/>
            <person name="Mardis E.R."/>
            <person name="Wilson R.K."/>
        </authorList>
    </citation>
    <scope>NUCLEOTIDE SEQUENCE [LARGE SCALE GENOMIC DNA]</scope>
    <source>
        <strain evidence="1 2">ATCC 27758</strain>
    </source>
</reference>
<name>C0B6D6_9FIRM</name>
<dbReference type="AlphaFoldDB" id="C0B6D6"/>
<evidence type="ECO:0000313" key="2">
    <source>
        <dbReference type="Proteomes" id="UP000003793"/>
    </source>
</evidence>
<dbReference type="EMBL" id="ABVR01000035">
    <property type="protein sequence ID" value="EEG91076.1"/>
    <property type="molecule type" value="Genomic_DNA"/>
</dbReference>